<keyword evidence="2" id="KW-1185">Reference proteome</keyword>
<dbReference type="EMBL" id="JARPUR010000001">
    <property type="protein sequence ID" value="KAK4887373.1"/>
    <property type="molecule type" value="Genomic_DNA"/>
</dbReference>
<proteinExistence type="predicted"/>
<accession>A0AAN7QP79</accession>
<protein>
    <submittedName>
        <fullName evidence="1">Uncharacterized protein</fullName>
    </submittedName>
</protein>
<gene>
    <name evidence="1" type="ORF">RN001_003644</name>
</gene>
<dbReference type="Proteomes" id="UP001353858">
    <property type="component" value="Unassembled WGS sequence"/>
</dbReference>
<dbReference type="AlphaFoldDB" id="A0AAN7QP79"/>
<organism evidence="1 2">
    <name type="scientific">Aquatica leii</name>
    <dbReference type="NCBI Taxonomy" id="1421715"/>
    <lineage>
        <taxon>Eukaryota</taxon>
        <taxon>Metazoa</taxon>
        <taxon>Ecdysozoa</taxon>
        <taxon>Arthropoda</taxon>
        <taxon>Hexapoda</taxon>
        <taxon>Insecta</taxon>
        <taxon>Pterygota</taxon>
        <taxon>Neoptera</taxon>
        <taxon>Endopterygota</taxon>
        <taxon>Coleoptera</taxon>
        <taxon>Polyphaga</taxon>
        <taxon>Elateriformia</taxon>
        <taxon>Elateroidea</taxon>
        <taxon>Lampyridae</taxon>
        <taxon>Luciolinae</taxon>
        <taxon>Aquatica</taxon>
    </lineage>
</organism>
<reference evidence="2" key="1">
    <citation type="submission" date="2023-01" db="EMBL/GenBank/DDBJ databases">
        <title>Key to firefly adult light organ development and bioluminescence: homeobox transcription factors regulate luciferase expression and transportation to peroxisome.</title>
        <authorList>
            <person name="Fu X."/>
        </authorList>
    </citation>
    <scope>NUCLEOTIDE SEQUENCE [LARGE SCALE GENOMIC DNA]</scope>
</reference>
<evidence type="ECO:0000313" key="2">
    <source>
        <dbReference type="Proteomes" id="UP001353858"/>
    </source>
</evidence>
<evidence type="ECO:0000313" key="1">
    <source>
        <dbReference type="EMBL" id="KAK4887373.1"/>
    </source>
</evidence>
<comment type="caution">
    <text evidence="1">The sequence shown here is derived from an EMBL/GenBank/DDBJ whole genome shotgun (WGS) entry which is preliminary data.</text>
</comment>
<sequence>MDTPDTVSKSELSDSDEDLEIEYEVQSLSENENAPVGSNFSSGAEYNKLENCWCLYSLMCSHLLNVNLV</sequence>
<name>A0AAN7QP79_9COLE</name>